<dbReference type="RefSeq" id="WP_269478925.1">
    <property type="nucleotide sequence ID" value="NZ_JAOSHN010000025.1"/>
</dbReference>
<reference evidence="1" key="1">
    <citation type="submission" date="2022-09" db="EMBL/GenBank/DDBJ databases">
        <title>Culturomic study of gut microbiota in children with autism spectrum disorder.</title>
        <authorList>
            <person name="Efimov B.A."/>
            <person name="Chaplin A.V."/>
            <person name="Sokolova S.R."/>
            <person name="Pikina A.P."/>
            <person name="Korzhanova M."/>
            <person name="Belova V."/>
            <person name="Korostin D."/>
        </authorList>
    </citation>
    <scope>NUCLEOTIDE SEQUENCE</scope>
    <source>
        <strain evidence="1">ASD5510</strain>
    </source>
</reference>
<evidence type="ECO:0000313" key="1">
    <source>
        <dbReference type="EMBL" id="MCU7381055.1"/>
    </source>
</evidence>
<gene>
    <name evidence="1" type="ORF">OBO34_22325</name>
</gene>
<name>A0A9J6R014_9FIRM</name>
<sequence length="71" mass="8293">MYGEYVEWAFEKNGEFSFFDGYSVTNGEYKISGNKLNLSTHETYTIVTLKKNAKLKLKAYGKTYTFDYFCV</sequence>
<organism evidence="1 2">
    <name type="scientific">Hominibacterium faecale</name>
    <dbReference type="NCBI Taxonomy" id="2839743"/>
    <lineage>
        <taxon>Bacteria</taxon>
        <taxon>Bacillati</taxon>
        <taxon>Bacillota</taxon>
        <taxon>Clostridia</taxon>
        <taxon>Peptostreptococcales</taxon>
        <taxon>Anaerovoracaceae</taxon>
        <taxon>Hominibacterium</taxon>
    </lineage>
</organism>
<keyword evidence="2" id="KW-1185">Reference proteome</keyword>
<dbReference type="AlphaFoldDB" id="A0A9J6R014"/>
<protein>
    <submittedName>
        <fullName evidence="1">Uncharacterized protein</fullName>
    </submittedName>
</protein>
<proteinExistence type="predicted"/>
<accession>A0A9J6R014</accession>
<comment type="caution">
    <text evidence="1">The sequence shown here is derived from an EMBL/GenBank/DDBJ whole genome shotgun (WGS) entry which is preliminary data.</text>
</comment>
<evidence type="ECO:0000313" key="2">
    <source>
        <dbReference type="Proteomes" id="UP001065549"/>
    </source>
</evidence>
<dbReference type="Proteomes" id="UP001065549">
    <property type="component" value="Unassembled WGS sequence"/>
</dbReference>
<dbReference type="EMBL" id="JAOSHN010000025">
    <property type="protein sequence ID" value="MCU7381055.1"/>
    <property type="molecule type" value="Genomic_DNA"/>
</dbReference>